<dbReference type="AlphaFoldDB" id="A0A3B0MA47"/>
<protein>
    <recommendedName>
        <fullName evidence="3">DUF2793 domain-containing protein</fullName>
    </recommendedName>
</protein>
<evidence type="ECO:0008006" key="3">
    <source>
        <dbReference type="Google" id="ProtNLM"/>
    </source>
</evidence>
<evidence type="ECO:0000313" key="2">
    <source>
        <dbReference type="Proteomes" id="UP000272908"/>
    </source>
</evidence>
<gene>
    <name evidence="1" type="ORF">ROE7235_02504</name>
</gene>
<dbReference type="OrthoDB" id="564699at2"/>
<reference evidence="2" key="1">
    <citation type="submission" date="2018-08" db="EMBL/GenBank/DDBJ databases">
        <authorList>
            <person name="Rodrigo-Torres L."/>
            <person name="Arahal R. D."/>
            <person name="Lucena T."/>
        </authorList>
    </citation>
    <scope>NUCLEOTIDE SEQUENCE [LARGE SCALE GENOMIC DNA]</scope>
    <source>
        <strain evidence="2">CECT 7235</strain>
    </source>
</reference>
<dbReference type="RefSeq" id="WP_121095856.1">
    <property type="nucleotide sequence ID" value="NZ_UIHC01000027.1"/>
</dbReference>
<keyword evidence="2" id="KW-1185">Reference proteome</keyword>
<dbReference type="Pfam" id="PF10983">
    <property type="entry name" value="DUF2793"/>
    <property type="match status" value="1"/>
</dbReference>
<name>A0A3B0MA47_9RHOB</name>
<evidence type="ECO:0000313" key="1">
    <source>
        <dbReference type="EMBL" id="SUZ32742.1"/>
    </source>
</evidence>
<organism evidence="1 2">
    <name type="scientific">Roseinatronobacter ekhonensis</name>
    <dbReference type="NCBI Taxonomy" id="254356"/>
    <lineage>
        <taxon>Bacteria</taxon>
        <taxon>Pseudomonadati</taxon>
        <taxon>Pseudomonadota</taxon>
        <taxon>Alphaproteobacteria</taxon>
        <taxon>Rhodobacterales</taxon>
        <taxon>Paracoccaceae</taxon>
        <taxon>Roseinatronobacter</taxon>
    </lineage>
</organism>
<sequence>MSELSPRLGLPFLLPAQAQKHVTHNEALERLDSVVQLVVAGLDAINPPASPETGQVWALGTGATGDWAGQDTALAVWMGTAWQFITPQTGWCAAFGTALYIWDGSAWQPAAPESLNNLSGVGVNASHDSVNRLAVSSDASLFTHDGGGHQIKVNKSALSDTASLLFQTGFSGRAEMGTAGADAFSIKVSADGSTWHDAMVAAPDSGQTSFPAGIVVDGQIGGSAITQSPTDATLGRLLKVGDFGLGAATPSAVSDLTAALVPGLYHIADMATASGVPAGQTGQATLLAMRGVDGRGTFLLGLPVGSSAAQGFWLGSRATPTGTIIWAKLWTSANTTVDANGFLKEA</sequence>
<dbReference type="InterPro" id="IPR021251">
    <property type="entry name" value="DUF2793"/>
</dbReference>
<accession>A0A3B0MA47</accession>
<proteinExistence type="predicted"/>
<dbReference type="Proteomes" id="UP000272908">
    <property type="component" value="Unassembled WGS sequence"/>
</dbReference>
<dbReference type="EMBL" id="UIHC01000027">
    <property type="protein sequence ID" value="SUZ32742.1"/>
    <property type="molecule type" value="Genomic_DNA"/>
</dbReference>